<name>A0A256K7Q7_HALEZ</name>
<gene>
    <name evidence="3" type="ORF">EO776_06755</name>
</gene>
<sequence>MAPPNIFLVVLDSARARNCGLHGYSRETTPFLRSLADESVVYEHAKAPSIHSISSHTSIFTGYHTEQHEITEHKSFVKPDATIWRRLSKGYDYDTGIFTANVIVTQTSNLGQTFDTCVGPKRANFRLFDTGLSPLDVQGDISVMEYLQTALTHEAPVRSVLNGVYKKLESRGGSQNPESENASVYIGDLLDWIETRSGPWAACLNLMDTHTPFAPNSEFDTWSDSDAREARAAVESGSVPDPFTDAFWRHLSAMEPLYDGTIRQADAAIEQLVEALEDVGLLDNTLLVITSDHGEGLGEQSALDPSVRLRHHSWGIDEVLTHVPLLVRPPGGDSGRRVRRPASLTEFPSVVEDVVDGDAEAAVADGFVPDGDVVSSTFRIVPPGDELALPEDERSKYFGPWRAVYRTVGDAVIKYARRGDAAVTIDVTDPQNPVKLADTDDGVVAPVFDEFHSEGVRLGTSADREMEDNVEERLSDLGYLR</sequence>
<evidence type="ECO:0000313" key="4">
    <source>
        <dbReference type="Proteomes" id="UP000293073"/>
    </source>
</evidence>
<feature type="domain" description="Sulfatase N-terminal" evidence="2">
    <location>
        <begin position="4"/>
        <end position="347"/>
    </location>
</feature>
<dbReference type="RefSeq" id="WP_100050442.1">
    <property type="nucleotide sequence ID" value="NZ_CP034940.1"/>
</dbReference>
<dbReference type="Gene3D" id="3.40.720.10">
    <property type="entry name" value="Alkaline Phosphatase, subunit A"/>
    <property type="match status" value="1"/>
</dbReference>
<dbReference type="GeneID" id="301359477"/>
<dbReference type="InterPro" id="IPR000917">
    <property type="entry name" value="Sulfatase_N"/>
</dbReference>
<evidence type="ECO:0000259" key="2">
    <source>
        <dbReference type="Pfam" id="PF00884"/>
    </source>
</evidence>
<dbReference type="Proteomes" id="UP000293073">
    <property type="component" value="Chromosome"/>
</dbReference>
<dbReference type="KEGG" id="hezz:EO776_06755"/>
<dbReference type="Pfam" id="PF00884">
    <property type="entry name" value="Sulfatase"/>
    <property type="match status" value="1"/>
</dbReference>
<dbReference type="PANTHER" id="PTHR43751">
    <property type="entry name" value="SULFATASE"/>
    <property type="match status" value="1"/>
</dbReference>
<comment type="PTM">
    <text evidence="1">The conversion to 3-oxoalanine (also known as C-formylglycine, FGly), of a serine or cysteine residue in prokaryotes and of a cysteine residue in eukaryotes, is critical for catalytic activity.</text>
</comment>
<evidence type="ECO:0000313" key="3">
    <source>
        <dbReference type="EMBL" id="QAY19734.1"/>
    </source>
</evidence>
<feature type="modified residue" description="3-oxoalanine (Ser)" evidence="1">
    <location>
        <position position="52"/>
    </location>
</feature>
<dbReference type="EMBL" id="CP034940">
    <property type="protein sequence ID" value="QAY19734.1"/>
    <property type="molecule type" value="Genomic_DNA"/>
</dbReference>
<protein>
    <submittedName>
        <fullName evidence="3">Sulfatase</fullName>
    </submittedName>
</protein>
<proteinExistence type="predicted"/>
<evidence type="ECO:0000256" key="1">
    <source>
        <dbReference type="PIRSR" id="PIRSR600917-52"/>
    </source>
</evidence>
<organism evidence="3 4">
    <name type="scientific">Halorubrum ezzemoulense</name>
    <name type="common">Halorubrum chaoviator</name>
    <dbReference type="NCBI Taxonomy" id="337243"/>
    <lineage>
        <taxon>Archaea</taxon>
        <taxon>Methanobacteriati</taxon>
        <taxon>Methanobacteriota</taxon>
        <taxon>Stenosarchaea group</taxon>
        <taxon>Halobacteria</taxon>
        <taxon>Halobacteriales</taxon>
        <taxon>Haloferacaceae</taxon>
        <taxon>Halorubrum</taxon>
    </lineage>
</organism>
<dbReference type="InterPro" id="IPR052701">
    <property type="entry name" value="GAG_Ulvan_Degrading_Sulfatases"/>
</dbReference>
<dbReference type="SUPFAM" id="SSF53649">
    <property type="entry name" value="Alkaline phosphatase-like"/>
    <property type="match status" value="1"/>
</dbReference>
<reference evidence="4" key="1">
    <citation type="submission" date="2019-01" db="EMBL/GenBank/DDBJ databases">
        <title>Complete genome of Halorubrum ezzemoulense strain FB21.</title>
        <authorList>
            <person name="Feng Y."/>
            <person name="Louyakis A.S."/>
            <person name="Papke R.T."/>
            <person name="Gogarten J.P."/>
        </authorList>
    </citation>
    <scope>NUCLEOTIDE SEQUENCE [LARGE SCALE GENOMIC DNA]</scope>
    <source>
        <strain evidence="4">Fb21</strain>
    </source>
</reference>
<dbReference type="AlphaFoldDB" id="A0A256K7Q7"/>
<accession>A0A256K7Q7</accession>
<dbReference type="PANTHER" id="PTHR43751:SF3">
    <property type="entry name" value="SULFATASE N-TERMINAL DOMAIN-CONTAINING PROTEIN"/>
    <property type="match status" value="1"/>
</dbReference>
<dbReference type="InterPro" id="IPR017850">
    <property type="entry name" value="Alkaline_phosphatase_core_sf"/>
</dbReference>